<proteinExistence type="inferred from homology"/>
<sequence length="383" mass="42676">KFNSALSRPWTREKREQNAPSIQGPQRQCSPSSPIKESPAVGFPSAYVARTLGSSAARKMTTLTSLFNRGLLGTRCKTCLNLAISRIKLLHNKREVQLKQMRKEIAQYLQSGQEAIARIRVEHVIREENISAAYEILELFCEFVLARVPILETQRDCPAELQEAVASIIYAAPRCSDLPELMQVKNLFSTKYRKEFVAAASELRPDSNVNRMIIEKLSVRAPVADVKLRVLKLIAQEFNVGWDSSRTEMEFRKKHEDLLEGLNSRMGASTTLVVQNSSTASLHKNGQHVLANNQNQGMQPHPAAATVVDQVPTVSSKSTSMDTEKIEFPVDNQSERQWRSTDVLEKARAAIASAERASAAARAAAKLVNVRVHHQTGNVKHTE</sequence>
<accession>A0A1D1ZCJ0</accession>
<gene>
    <name evidence="3" type="primary">IST1_1</name>
    <name evidence="3" type="ORF">g.63476</name>
</gene>
<comment type="similarity">
    <text evidence="1">Belongs to the IST1 family.</text>
</comment>
<dbReference type="PANTHER" id="PTHR12161">
    <property type="entry name" value="IST1 FAMILY MEMBER"/>
    <property type="match status" value="1"/>
</dbReference>
<dbReference type="Gene3D" id="1.20.1260.60">
    <property type="entry name" value="Vacuolar protein sorting-associated protein Ist1"/>
    <property type="match status" value="1"/>
</dbReference>
<evidence type="ECO:0000256" key="2">
    <source>
        <dbReference type="SAM" id="MobiDB-lite"/>
    </source>
</evidence>
<dbReference type="InterPro" id="IPR042277">
    <property type="entry name" value="IST1-like"/>
</dbReference>
<reference evidence="3" key="1">
    <citation type="submission" date="2015-07" db="EMBL/GenBank/DDBJ databases">
        <title>Transcriptome Assembly of Anthurium amnicola.</title>
        <authorList>
            <person name="Suzuki J."/>
        </authorList>
    </citation>
    <scope>NUCLEOTIDE SEQUENCE</scope>
</reference>
<dbReference type="EMBL" id="GDJX01003326">
    <property type="protein sequence ID" value="JAT64610.1"/>
    <property type="molecule type" value="Transcribed_RNA"/>
</dbReference>
<evidence type="ECO:0000256" key="1">
    <source>
        <dbReference type="ARBA" id="ARBA00005536"/>
    </source>
</evidence>
<dbReference type="Pfam" id="PF03398">
    <property type="entry name" value="Ist1"/>
    <property type="match status" value="1"/>
</dbReference>
<name>A0A1D1ZCJ0_9ARAE</name>
<dbReference type="AlphaFoldDB" id="A0A1D1ZCJ0"/>
<feature type="region of interest" description="Disordered" evidence="2">
    <location>
        <begin position="1"/>
        <end position="37"/>
    </location>
</feature>
<dbReference type="PANTHER" id="PTHR12161:SF81">
    <property type="entry name" value="OS01G0687700 PROTEIN"/>
    <property type="match status" value="1"/>
</dbReference>
<dbReference type="InterPro" id="IPR005061">
    <property type="entry name" value="Ist1"/>
</dbReference>
<dbReference type="GO" id="GO:0015031">
    <property type="term" value="P:protein transport"/>
    <property type="evidence" value="ECO:0007669"/>
    <property type="project" value="InterPro"/>
</dbReference>
<feature type="non-terminal residue" evidence="3">
    <location>
        <position position="1"/>
    </location>
</feature>
<protein>
    <submittedName>
        <fullName evidence="3">IST1</fullName>
    </submittedName>
</protein>
<organism evidence="3">
    <name type="scientific">Anthurium amnicola</name>
    <dbReference type="NCBI Taxonomy" id="1678845"/>
    <lineage>
        <taxon>Eukaryota</taxon>
        <taxon>Viridiplantae</taxon>
        <taxon>Streptophyta</taxon>
        <taxon>Embryophyta</taxon>
        <taxon>Tracheophyta</taxon>
        <taxon>Spermatophyta</taxon>
        <taxon>Magnoliopsida</taxon>
        <taxon>Liliopsida</taxon>
        <taxon>Araceae</taxon>
        <taxon>Pothoideae</taxon>
        <taxon>Potheae</taxon>
        <taxon>Anthurium</taxon>
    </lineage>
</organism>
<evidence type="ECO:0000313" key="3">
    <source>
        <dbReference type="EMBL" id="JAT64610.1"/>
    </source>
</evidence>
<dbReference type="FunFam" id="1.20.1260.60:FF:000003">
    <property type="entry name" value="IST1-like protein isoform A"/>
    <property type="match status" value="1"/>
</dbReference>
<feature type="compositionally biased region" description="Polar residues" evidence="2">
    <location>
        <begin position="18"/>
        <end position="35"/>
    </location>
</feature>